<dbReference type="Gene3D" id="3.10.105.10">
    <property type="entry name" value="Dipeptide-binding Protein, Domain 3"/>
    <property type="match status" value="1"/>
</dbReference>
<dbReference type="PIRSF" id="PIRSF002741">
    <property type="entry name" value="MppA"/>
    <property type="match status" value="1"/>
</dbReference>
<reference evidence="5 6" key="1">
    <citation type="journal article" date="2009" name="Stand. Genomic Sci.">
        <title>Complete genome sequence of Streptobacillus moniliformis type strain (9901T).</title>
        <authorList>
            <person name="Nolan M."/>
            <person name="Gronow S."/>
            <person name="Lapidus A."/>
            <person name="Ivanova N."/>
            <person name="Copeland A."/>
            <person name="Lucas S."/>
            <person name="Del Rio T.G."/>
            <person name="Chen F."/>
            <person name="Tice H."/>
            <person name="Pitluck S."/>
            <person name="Cheng J.F."/>
            <person name="Sims D."/>
            <person name="Meincke L."/>
            <person name="Bruce D."/>
            <person name="Goodwin L."/>
            <person name="Brettin T."/>
            <person name="Han C."/>
            <person name="Detter J.C."/>
            <person name="Ovchinikova G."/>
            <person name="Pati A."/>
            <person name="Mavromatis K."/>
            <person name="Mikhailova N."/>
            <person name="Chen A."/>
            <person name="Palaniappan K."/>
            <person name="Land M."/>
            <person name="Hauser L."/>
            <person name="Chang Y.J."/>
            <person name="Jeffries C.D."/>
            <person name="Rohde M."/>
            <person name="Sproer C."/>
            <person name="Goker M."/>
            <person name="Bristow J."/>
            <person name="Eisen J.A."/>
            <person name="Markowitz V."/>
            <person name="Hugenholtz P."/>
            <person name="Kyrpides N.C."/>
            <person name="Klenk H.P."/>
            <person name="Chain P."/>
        </authorList>
    </citation>
    <scope>NUCLEOTIDE SEQUENCE [LARGE SCALE GENOMIC DNA]</scope>
    <source>
        <strain evidence="6">ATCC 14647 / DSM 12112 / NCTC 10651 / 9901</strain>
    </source>
</reference>
<dbReference type="GO" id="GO:0043190">
    <property type="term" value="C:ATP-binding cassette (ABC) transporter complex"/>
    <property type="evidence" value="ECO:0007669"/>
    <property type="project" value="InterPro"/>
</dbReference>
<dbReference type="PANTHER" id="PTHR30290">
    <property type="entry name" value="PERIPLASMIC BINDING COMPONENT OF ABC TRANSPORTER"/>
    <property type="match status" value="1"/>
</dbReference>
<dbReference type="OrthoDB" id="9772924at2"/>
<dbReference type="EMBL" id="CP001779">
    <property type="protein sequence ID" value="ACZ01898.1"/>
    <property type="molecule type" value="Genomic_DNA"/>
</dbReference>
<proteinExistence type="inferred from homology"/>
<evidence type="ECO:0000256" key="3">
    <source>
        <dbReference type="ARBA" id="ARBA00022729"/>
    </source>
</evidence>
<dbReference type="GeneID" id="29673727"/>
<dbReference type="GO" id="GO:1904680">
    <property type="term" value="F:peptide transmembrane transporter activity"/>
    <property type="evidence" value="ECO:0007669"/>
    <property type="project" value="TreeGrafter"/>
</dbReference>
<protein>
    <submittedName>
        <fullName evidence="5">Extracellular solute-binding protein family 5</fullName>
    </submittedName>
</protein>
<dbReference type="GO" id="GO:0042597">
    <property type="term" value="C:periplasmic space"/>
    <property type="evidence" value="ECO:0007669"/>
    <property type="project" value="UniProtKB-ARBA"/>
</dbReference>
<evidence type="ECO:0000259" key="4">
    <source>
        <dbReference type="Pfam" id="PF00496"/>
    </source>
</evidence>
<feature type="domain" description="Solute-binding protein family 5" evidence="4">
    <location>
        <begin position="80"/>
        <end position="409"/>
    </location>
</feature>
<name>D1AVY8_STRM9</name>
<gene>
    <name evidence="5" type="ordered locus">Smon_1465</name>
</gene>
<dbReference type="HOGENOM" id="CLU_017028_8_5_0"/>
<dbReference type="Gene3D" id="3.40.190.10">
    <property type="entry name" value="Periplasmic binding protein-like II"/>
    <property type="match status" value="1"/>
</dbReference>
<evidence type="ECO:0000256" key="1">
    <source>
        <dbReference type="ARBA" id="ARBA00005695"/>
    </source>
</evidence>
<dbReference type="GO" id="GO:0015833">
    <property type="term" value="P:peptide transport"/>
    <property type="evidence" value="ECO:0007669"/>
    <property type="project" value="TreeGrafter"/>
</dbReference>
<dbReference type="Pfam" id="PF00496">
    <property type="entry name" value="SBP_bac_5"/>
    <property type="match status" value="1"/>
</dbReference>
<dbReference type="PROSITE" id="PS51257">
    <property type="entry name" value="PROKAR_LIPOPROTEIN"/>
    <property type="match status" value="1"/>
</dbReference>
<comment type="similarity">
    <text evidence="1">Belongs to the bacterial solute-binding protein 5 family.</text>
</comment>
<dbReference type="KEGG" id="smf:Smon_1465"/>
<dbReference type="STRING" id="519441.Smon_1465"/>
<dbReference type="CDD" id="cd08518">
    <property type="entry name" value="PBP2_NikA_DppA_OppA_like_19"/>
    <property type="match status" value="1"/>
</dbReference>
<dbReference type="SUPFAM" id="SSF53850">
    <property type="entry name" value="Periplasmic binding protein-like II"/>
    <property type="match status" value="1"/>
</dbReference>
<dbReference type="RefSeq" id="WP_012859444.1">
    <property type="nucleotide sequence ID" value="NC_013515.1"/>
</dbReference>
<keyword evidence="6" id="KW-1185">Reference proteome</keyword>
<keyword evidence="3" id="KW-0732">Signal</keyword>
<dbReference type="PANTHER" id="PTHR30290:SF9">
    <property type="entry name" value="OLIGOPEPTIDE-BINDING PROTEIN APPA"/>
    <property type="match status" value="1"/>
</dbReference>
<dbReference type="InterPro" id="IPR030678">
    <property type="entry name" value="Peptide/Ni-bd"/>
</dbReference>
<sequence>MKKYLSFLISGLLVLLLFACSIKKEYESTKVRTRKGRATNELVVSMGSRISEFDPKDGFGTHNETHILYSSLLKRTADLEIVGDLAKDYTISNDGLMWTFDLHDNFKFSNGEMVTAEDVKFTFEMLKNDGRNWDLSFIDKIDAPSKTKVIFTLKEPRSTFAQSQLIEVGILPKAHYNDNFKKNPIGSGPYRLVEYKPNEQAIFEVNPYWHGEEPYFKKWTWVLLDENTALAALESEDVDIIYATPEFADKKINGVSLFDIPSNDVRGLSLPYVKKGVVESSPKGYPVGNDVTSDPAIRNALNVGLDRQKVIDTVLNGHGKPAYSIVDEMPFWNPDSIIKTNDIEMAKKILDDAGWKVGADGIREKDGLKAEFELYYATKDQLRTNVAVEAANQAKDLGINIKLVGSDWEEIITKIHEISVLYGGGRLNPVPLYDSYHPNLIHKLWGNVTFYNNTKVTEYLDKAIKSPSLEEANKYWKLAQWDGETGLSIRGDLPNVWLVRINHTYLGDSRINVGKQGIHSHGHAWGLIANINEWTWEENNK</sequence>
<evidence type="ECO:0000313" key="5">
    <source>
        <dbReference type="EMBL" id="ACZ01898.1"/>
    </source>
</evidence>
<evidence type="ECO:0000313" key="6">
    <source>
        <dbReference type="Proteomes" id="UP000002072"/>
    </source>
</evidence>
<accession>D1AVY8</accession>
<evidence type="ECO:0000256" key="2">
    <source>
        <dbReference type="ARBA" id="ARBA00022448"/>
    </source>
</evidence>
<dbReference type="InterPro" id="IPR000914">
    <property type="entry name" value="SBP_5_dom"/>
</dbReference>
<dbReference type="AlphaFoldDB" id="D1AVY8"/>
<keyword evidence="2" id="KW-0813">Transport</keyword>
<dbReference type="InterPro" id="IPR039424">
    <property type="entry name" value="SBP_5"/>
</dbReference>
<organism evidence="5 6">
    <name type="scientific">Streptobacillus moniliformis (strain ATCC 14647 / DSM 12112 / NCTC 10651 / 9901)</name>
    <dbReference type="NCBI Taxonomy" id="519441"/>
    <lineage>
        <taxon>Bacteria</taxon>
        <taxon>Fusobacteriati</taxon>
        <taxon>Fusobacteriota</taxon>
        <taxon>Fusobacteriia</taxon>
        <taxon>Fusobacteriales</taxon>
        <taxon>Leptotrichiaceae</taxon>
        <taxon>Streptobacillus</taxon>
    </lineage>
</organism>
<dbReference type="eggNOG" id="COG0747">
    <property type="taxonomic scope" value="Bacteria"/>
</dbReference>
<dbReference type="Proteomes" id="UP000002072">
    <property type="component" value="Chromosome"/>
</dbReference>